<protein>
    <submittedName>
        <fullName evidence="1">Uncharacterized protein</fullName>
    </submittedName>
</protein>
<dbReference type="EMBL" id="REGN01000477">
    <property type="protein sequence ID" value="RNA41680.1"/>
    <property type="molecule type" value="Genomic_DNA"/>
</dbReference>
<comment type="caution">
    <text evidence="1">The sequence shown here is derived from an EMBL/GenBank/DDBJ whole genome shotgun (WGS) entry which is preliminary data.</text>
</comment>
<evidence type="ECO:0000313" key="1">
    <source>
        <dbReference type="EMBL" id="RNA41680.1"/>
    </source>
</evidence>
<proteinExistence type="predicted"/>
<gene>
    <name evidence="1" type="ORF">BpHYR1_052793</name>
</gene>
<sequence length="76" mass="8947">MPRLCDQVFIHAVILCLLPRMLTKIATVVIRHEDFTIFYVNFRNLTKYTIIHVGIIPLIYNSIVFDSYCETILLIF</sequence>
<reference evidence="1 2" key="1">
    <citation type="journal article" date="2018" name="Sci. Rep.">
        <title>Genomic signatures of local adaptation to the degree of environmental predictability in rotifers.</title>
        <authorList>
            <person name="Franch-Gras L."/>
            <person name="Hahn C."/>
            <person name="Garcia-Roger E.M."/>
            <person name="Carmona M.J."/>
            <person name="Serra M."/>
            <person name="Gomez A."/>
        </authorList>
    </citation>
    <scope>NUCLEOTIDE SEQUENCE [LARGE SCALE GENOMIC DNA]</scope>
    <source>
        <strain evidence="1">HYR1</strain>
    </source>
</reference>
<evidence type="ECO:0000313" key="2">
    <source>
        <dbReference type="Proteomes" id="UP000276133"/>
    </source>
</evidence>
<organism evidence="1 2">
    <name type="scientific">Brachionus plicatilis</name>
    <name type="common">Marine rotifer</name>
    <name type="synonym">Brachionus muelleri</name>
    <dbReference type="NCBI Taxonomy" id="10195"/>
    <lineage>
        <taxon>Eukaryota</taxon>
        <taxon>Metazoa</taxon>
        <taxon>Spiralia</taxon>
        <taxon>Gnathifera</taxon>
        <taxon>Rotifera</taxon>
        <taxon>Eurotatoria</taxon>
        <taxon>Monogononta</taxon>
        <taxon>Pseudotrocha</taxon>
        <taxon>Ploima</taxon>
        <taxon>Brachionidae</taxon>
        <taxon>Brachionus</taxon>
    </lineage>
</organism>
<keyword evidence="2" id="KW-1185">Reference proteome</keyword>
<dbReference type="Proteomes" id="UP000276133">
    <property type="component" value="Unassembled WGS sequence"/>
</dbReference>
<name>A0A3M7T1H7_BRAPC</name>
<dbReference type="AlphaFoldDB" id="A0A3M7T1H7"/>
<accession>A0A3M7T1H7</accession>